<reference evidence="12" key="1">
    <citation type="journal article" date="2019" name="Int. J. Syst. Evol. Microbiol.">
        <title>The Global Catalogue of Microorganisms (GCM) 10K type strain sequencing project: providing services to taxonomists for standard genome sequencing and annotation.</title>
        <authorList>
            <consortium name="The Broad Institute Genomics Platform"/>
            <consortium name="The Broad Institute Genome Sequencing Center for Infectious Disease"/>
            <person name="Wu L."/>
            <person name="Ma J."/>
        </authorList>
    </citation>
    <scope>NUCLEOTIDE SEQUENCE [LARGE SCALE GENOMIC DNA]</scope>
    <source>
        <strain evidence="12">JCM 17110</strain>
    </source>
</reference>
<dbReference type="InterPro" id="IPR007387">
    <property type="entry name" value="TRAP_DctQ"/>
</dbReference>
<comment type="caution">
    <text evidence="9">Lacks conserved residue(s) required for the propagation of feature annotation.</text>
</comment>
<feature type="domain" description="Tripartite ATP-independent periplasmic transporters DctQ component" evidence="10">
    <location>
        <begin position="20"/>
        <end position="144"/>
    </location>
</feature>
<dbReference type="PANTHER" id="PTHR35011:SF2">
    <property type="entry name" value="2,3-DIKETO-L-GULONATE TRAP TRANSPORTER SMALL PERMEASE PROTEIN YIAM"/>
    <property type="match status" value="1"/>
</dbReference>
<evidence type="ECO:0000256" key="1">
    <source>
        <dbReference type="ARBA" id="ARBA00004429"/>
    </source>
</evidence>
<evidence type="ECO:0000256" key="4">
    <source>
        <dbReference type="ARBA" id="ARBA00022519"/>
    </source>
</evidence>
<comment type="subcellular location">
    <subcellularLocation>
        <location evidence="1 9">Cell inner membrane</location>
        <topology evidence="1 9">Multi-pass membrane protein</topology>
    </subcellularLocation>
</comment>
<keyword evidence="2 9" id="KW-0813">Transport</keyword>
<organism evidence="11 12">
    <name type="scientific">Zobellella aerophila</name>
    <dbReference type="NCBI Taxonomy" id="870480"/>
    <lineage>
        <taxon>Bacteria</taxon>
        <taxon>Pseudomonadati</taxon>
        <taxon>Pseudomonadota</taxon>
        <taxon>Gammaproteobacteria</taxon>
        <taxon>Aeromonadales</taxon>
        <taxon>Aeromonadaceae</taxon>
        <taxon>Zobellella</taxon>
    </lineage>
</organism>
<dbReference type="PANTHER" id="PTHR35011">
    <property type="entry name" value="2,3-DIKETO-L-GULONATE TRAP TRANSPORTER SMALL PERMEASE PROTEIN YIAM"/>
    <property type="match status" value="1"/>
</dbReference>
<evidence type="ECO:0000256" key="8">
    <source>
        <dbReference type="ARBA" id="ARBA00038436"/>
    </source>
</evidence>
<protein>
    <recommendedName>
        <fullName evidence="9">TRAP transporter small permease protein</fullName>
    </recommendedName>
</protein>
<evidence type="ECO:0000256" key="2">
    <source>
        <dbReference type="ARBA" id="ARBA00022448"/>
    </source>
</evidence>
<evidence type="ECO:0000256" key="9">
    <source>
        <dbReference type="RuleBase" id="RU369079"/>
    </source>
</evidence>
<dbReference type="Proteomes" id="UP001500795">
    <property type="component" value="Unassembled WGS sequence"/>
</dbReference>
<comment type="similarity">
    <text evidence="8 9">Belongs to the TRAP transporter small permease family.</text>
</comment>
<keyword evidence="7 9" id="KW-0472">Membrane</keyword>
<dbReference type="RefSeq" id="WP_344955959.1">
    <property type="nucleotide sequence ID" value="NZ_BAABCX010000001.1"/>
</dbReference>
<comment type="caution">
    <text evidence="11">The sequence shown here is derived from an EMBL/GenBank/DDBJ whole genome shotgun (WGS) entry which is preliminary data.</text>
</comment>
<evidence type="ECO:0000259" key="10">
    <source>
        <dbReference type="Pfam" id="PF04290"/>
    </source>
</evidence>
<comment type="subunit">
    <text evidence="9">The complex comprises the extracytoplasmic solute receptor protein and the two transmembrane proteins.</text>
</comment>
<evidence type="ECO:0000256" key="7">
    <source>
        <dbReference type="ARBA" id="ARBA00023136"/>
    </source>
</evidence>
<accession>A0ABP6VF79</accession>
<dbReference type="InterPro" id="IPR055348">
    <property type="entry name" value="DctQ"/>
</dbReference>
<evidence type="ECO:0000256" key="6">
    <source>
        <dbReference type="ARBA" id="ARBA00022989"/>
    </source>
</evidence>
<evidence type="ECO:0000256" key="5">
    <source>
        <dbReference type="ARBA" id="ARBA00022692"/>
    </source>
</evidence>
<feature type="transmembrane region" description="Helical" evidence="9">
    <location>
        <begin position="82"/>
        <end position="106"/>
    </location>
</feature>
<dbReference type="Pfam" id="PF04290">
    <property type="entry name" value="DctQ"/>
    <property type="match status" value="1"/>
</dbReference>
<comment type="function">
    <text evidence="9">Part of the tripartite ATP-independent periplasmic (TRAP) transport system.</text>
</comment>
<evidence type="ECO:0000256" key="3">
    <source>
        <dbReference type="ARBA" id="ARBA00022475"/>
    </source>
</evidence>
<gene>
    <name evidence="11" type="ORF">GCM10022394_12820</name>
</gene>
<feature type="transmembrane region" description="Helical" evidence="9">
    <location>
        <begin position="126"/>
        <end position="147"/>
    </location>
</feature>
<evidence type="ECO:0000313" key="11">
    <source>
        <dbReference type="EMBL" id="GAA3534711.1"/>
    </source>
</evidence>
<keyword evidence="3" id="KW-1003">Cell membrane</keyword>
<keyword evidence="12" id="KW-1185">Reference proteome</keyword>
<dbReference type="EMBL" id="BAABCX010000001">
    <property type="protein sequence ID" value="GAA3534711.1"/>
    <property type="molecule type" value="Genomic_DNA"/>
</dbReference>
<evidence type="ECO:0000313" key="12">
    <source>
        <dbReference type="Proteomes" id="UP001500795"/>
    </source>
</evidence>
<sequence>MKRIEYMASMVFGGIFLLLSLLVVVETLLRKFFSVSLQGVDELGGYALAVGATLSFTLALLGRTHMRIDIFHEKLPKSLQILFNWLSATLMALFAIFMFWVCLQIVQETLDYGSTAQTPWATPLKYPQGVWLAGLTVFAFAAILYSLRATWLLLSGRTGQLNEEFHPKGVSEELKEELEDFKHRQQATTSDVGTDVLEGVPAQAVREGVK</sequence>
<feature type="transmembrane region" description="Helical" evidence="9">
    <location>
        <begin position="43"/>
        <end position="61"/>
    </location>
</feature>
<keyword evidence="5 9" id="KW-0812">Transmembrane</keyword>
<proteinExistence type="inferred from homology"/>
<keyword evidence="6 9" id="KW-1133">Transmembrane helix</keyword>
<name>A0ABP6VF79_9GAMM</name>
<keyword evidence="4 9" id="KW-0997">Cell inner membrane</keyword>